<comment type="caution">
    <text evidence="1">The sequence shown here is derived from an EMBL/GenBank/DDBJ whole genome shotgun (WGS) entry which is preliminary data.</text>
</comment>
<dbReference type="Proteomes" id="UP000092993">
    <property type="component" value="Unassembled WGS sequence"/>
</dbReference>
<organism evidence="1 2">
    <name type="scientific">Grifola frondosa</name>
    <name type="common">Maitake</name>
    <name type="synonym">Polyporus frondosus</name>
    <dbReference type="NCBI Taxonomy" id="5627"/>
    <lineage>
        <taxon>Eukaryota</taxon>
        <taxon>Fungi</taxon>
        <taxon>Dikarya</taxon>
        <taxon>Basidiomycota</taxon>
        <taxon>Agaricomycotina</taxon>
        <taxon>Agaricomycetes</taxon>
        <taxon>Polyporales</taxon>
        <taxon>Grifolaceae</taxon>
        <taxon>Grifola</taxon>
    </lineage>
</organism>
<accession>A0A1C7LS03</accession>
<name>A0A1C7LS03_GRIFR</name>
<keyword evidence="2" id="KW-1185">Reference proteome</keyword>
<reference evidence="1 2" key="1">
    <citation type="submission" date="2016-03" db="EMBL/GenBank/DDBJ databases">
        <title>Whole genome sequencing of Grifola frondosa 9006-11.</title>
        <authorList>
            <person name="Min B."/>
            <person name="Park H."/>
            <person name="Kim J.-G."/>
            <person name="Cho H."/>
            <person name="Oh Y.-L."/>
            <person name="Kong W.-S."/>
            <person name="Choi I.-G."/>
        </authorList>
    </citation>
    <scope>NUCLEOTIDE SEQUENCE [LARGE SCALE GENOMIC DNA]</scope>
    <source>
        <strain evidence="1 2">9006-11</strain>
    </source>
</reference>
<evidence type="ECO:0000313" key="1">
    <source>
        <dbReference type="EMBL" id="OBZ67503.1"/>
    </source>
</evidence>
<dbReference type="EMBL" id="LUGG01000024">
    <property type="protein sequence ID" value="OBZ67503.1"/>
    <property type="molecule type" value="Genomic_DNA"/>
</dbReference>
<proteinExistence type="predicted"/>
<gene>
    <name evidence="1" type="ORF">A0H81_12599</name>
</gene>
<dbReference type="AlphaFoldDB" id="A0A1C7LS03"/>
<evidence type="ECO:0000313" key="2">
    <source>
        <dbReference type="Proteomes" id="UP000092993"/>
    </source>
</evidence>
<protein>
    <submittedName>
        <fullName evidence="1">Uncharacterized protein</fullName>
    </submittedName>
</protein>
<sequence>MFHHGTADAKFRPSYWTLSVGLEAFLRFTVGTLSPGGLKFWTSIYLQTTITTYHGRCSPTIATVLQSTKPIIT</sequence>